<feature type="domain" description="NACHT" evidence="4">
    <location>
        <begin position="200"/>
        <end position="334"/>
    </location>
</feature>
<organism evidence="5">
    <name type="scientific">Cyprinus carpio</name>
    <name type="common">Common carp</name>
    <dbReference type="NCBI Taxonomy" id="7962"/>
    <lineage>
        <taxon>Eukaryota</taxon>
        <taxon>Metazoa</taxon>
        <taxon>Chordata</taxon>
        <taxon>Craniata</taxon>
        <taxon>Vertebrata</taxon>
        <taxon>Euteleostomi</taxon>
        <taxon>Actinopterygii</taxon>
        <taxon>Neopterygii</taxon>
        <taxon>Teleostei</taxon>
        <taxon>Ostariophysi</taxon>
        <taxon>Cypriniformes</taxon>
        <taxon>Cyprinidae</taxon>
        <taxon>Cyprininae</taxon>
        <taxon>Cyprinus</taxon>
    </lineage>
</organism>
<feature type="compositionally biased region" description="Polar residues" evidence="3">
    <location>
        <begin position="21"/>
        <end position="32"/>
    </location>
</feature>
<proteinExistence type="predicted"/>
<dbReference type="InterPro" id="IPR007111">
    <property type="entry name" value="NACHT_NTPase"/>
</dbReference>
<dbReference type="RefSeq" id="XP_042632642.1">
    <property type="nucleotide sequence ID" value="XM_042776708.1"/>
</dbReference>
<dbReference type="GeneID" id="122134568"/>
<name>A0A9Q9Z5X5_CYPCA</name>
<dbReference type="Proteomes" id="UP001155660">
    <property type="component" value="Chromosome A19"/>
</dbReference>
<evidence type="ECO:0000313" key="6">
    <source>
        <dbReference type="RefSeq" id="XP_042632643.1"/>
    </source>
</evidence>
<dbReference type="FunFam" id="3.40.50.300:FF:001524">
    <property type="entry name" value="Si:dkey-126g1.7"/>
    <property type="match status" value="1"/>
</dbReference>
<keyword evidence="2" id="KW-0677">Repeat</keyword>
<evidence type="ECO:0000256" key="2">
    <source>
        <dbReference type="ARBA" id="ARBA00022737"/>
    </source>
</evidence>
<gene>
    <name evidence="5 6" type="primary">LOC122134568</name>
</gene>
<protein>
    <submittedName>
        <fullName evidence="5 6">Protein NLRC3-like</fullName>
    </submittedName>
</protein>
<dbReference type="PANTHER" id="PTHR24106">
    <property type="entry name" value="NACHT, LRR AND CARD DOMAINS-CONTAINING"/>
    <property type="match status" value="1"/>
</dbReference>
<dbReference type="Pfam" id="PF14484">
    <property type="entry name" value="FISNA"/>
    <property type="match status" value="1"/>
</dbReference>
<evidence type="ECO:0000256" key="3">
    <source>
        <dbReference type="SAM" id="MobiDB-lite"/>
    </source>
</evidence>
<evidence type="ECO:0000256" key="1">
    <source>
        <dbReference type="ARBA" id="ARBA00022614"/>
    </source>
</evidence>
<dbReference type="InterPro" id="IPR029495">
    <property type="entry name" value="NACHT-assoc"/>
</dbReference>
<reference evidence="5 6" key="1">
    <citation type="submission" date="2025-04" db="UniProtKB">
        <authorList>
            <consortium name="RefSeq"/>
        </authorList>
    </citation>
    <scope>IDENTIFICATION</scope>
    <source>
        <tissue evidence="5 6">Muscle</tissue>
    </source>
</reference>
<dbReference type="OrthoDB" id="8951038at2759"/>
<dbReference type="KEGG" id="ccar:122134568"/>
<keyword evidence="1" id="KW-0433">Leucine-rich repeat</keyword>
<dbReference type="RefSeq" id="XP_042632643.1">
    <property type="nucleotide sequence ID" value="XM_042776709.1"/>
</dbReference>
<dbReference type="Pfam" id="PF05729">
    <property type="entry name" value="NACHT"/>
    <property type="match status" value="1"/>
</dbReference>
<sequence length="368" mass="42065">MGDPPEINETDSPVDLRNEQDVSLSESNSTGQKQLDSIFKELEHKIIFLTKKELKRIKGVLSPHYSAISEREEEEVDEGESRVRQGLLQITLNVLRRMNKTNLANILQTRLAPFNVKQHKSRLKEKFQTIHEGMSNKGSSASLNDIYTELYITEGGSGEVNNEHEVRQIETQYKRSESQETPIKCNDIFRPLPRQNKSIRTVLTKGVAGIGKTVSVQKFVLDWAEGKANQDLHFIFPFPFRELNLIKESNLSLINLIHHFFTHTNKLRSTNIDDFTVLFIFDGLDECRLPLDFQNNDILCDVTESASLDVLLTNLIKGNLLPSALLWITSRPAAATQIPPNVMLILNRLEVISCHWENWLFNSWKKGT</sequence>
<evidence type="ECO:0000313" key="5">
    <source>
        <dbReference type="RefSeq" id="XP_042632642.1"/>
    </source>
</evidence>
<dbReference type="PROSITE" id="PS50837">
    <property type="entry name" value="NACHT"/>
    <property type="match status" value="1"/>
</dbReference>
<feature type="region of interest" description="Disordered" evidence="3">
    <location>
        <begin position="1"/>
        <end position="32"/>
    </location>
</feature>
<dbReference type="AlphaFoldDB" id="A0A9Q9Z5X5"/>
<accession>A0A9Q9Z5X5</accession>
<dbReference type="SMART" id="SM01288">
    <property type="entry name" value="FISNA"/>
    <property type="match status" value="1"/>
</dbReference>
<dbReference type="InterPro" id="IPR051261">
    <property type="entry name" value="NLR"/>
</dbReference>
<evidence type="ECO:0000259" key="4">
    <source>
        <dbReference type="PROSITE" id="PS50837"/>
    </source>
</evidence>